<comment type="similarity">
    <text evidence="1">Belongs to the sulfatase family.</text>
</comment>
<accession>A0AAQ3QR18</accession>
<gene>
    <name evidence="7" type="ORF">RZN69_19695</name>
</gene>
<evidence type="ECO:0000259" key="6">
    <source>
        <dbReference type="Pfam" id="PF00884"/>
    </source>
</evidence>
<organism evidence="7 8">
    <name type="scientific">Rubellicoccus peritrichatus</name>
    <dbReference type="NCBI Taxonomy" id="3080537"/>
    <lineage>
        <taxon>Bacteria</taxon>
        <taxon>Pseudomonadati</taxon>
        <taxon>Verrucomicrobiota</taxon>
        <taxon>Opitutia</taxon>
        <taxon>Puniceicoccales</taxon>
        <taxon>Cerasicoccaceae</taxon>
        <taxon>Rubellicoccus</taxon>
    </lineage>
</organism>
<keyword evidence="8" id="KW-1185">Reference proteome</keyword>
<evidence type="ECO:0000256" key="4">
    <source>
        <dbReference type="ARBA" id="ARBA00023180"/>
    </source>
</evidence>
<dbReference type="PROSITE" id="PS00149">
    <property type="entry name" value="SULFATASE_2"/>
    <property type="match status" value="1"/>
</dbReference>
<dbReference type="Gene3D" id="3.40.720.10">
    <property type="entry name" value="Alkaline Phosphatase, subunit A"/>
    <property type="match status" value="1"/>
</dbReference>
<dbReference type="PANTHER" id="PTHR43108:SF6">
    <property type="entry name" value="N-SULPHOGLUCOSAMINE SULPHOHYDROLASE"/>
    <property type="match status" value="1"/>
</dbReference>
<dbReference type="PANTHER" id="PTHR43108">
    <property type="entry name" value="N-ACETYLGLUCOSAMINE-6-SULFATASE FAMILY MEMBER"/>
    <property type="match status" value="1"/>
</dbReference>
<dbReference type="CDD" id="cd16031">
    <property type="entry name" value="G6S_like"/>
    <property type="match status" value="1"/>
</dbReference>
<keyword evidence="4" id="KW-0325">Glycoprotein</keyword>
<dbReference type="GO" id="GO:0016787">
    <property type="term" value="F:hydrolase activity"/>
    <property type="evidence" value="ECO:0007669"/>
    <property type="project" value="UniProtKB-KW"/>
</dbReference>
<dbReference type="InterPro" id="IPR024607">
    <property type="entry name" value="Sulfatase_CS"/>
</dbReference>
<dbReference type="InterPro" id="IPR000917">
    <property type="entry name" value="Sulfatase_N"/>
</dbReference>
<dbReference type="Proteomes" id="UP001304300">
    <property type="component" value="Chromosome"/>
</dbReference>
<evidence type="ECO:0000256" key="2">
    <source>
        <dbReference type="ARBA" id="ARBA00022729"/>
    </source>
</evidence>
<dbReference type="PROSITE" id="PS00523">
    <property type="entry name" value="SULFATASE_1"/>
    <property type="match status" value="1"/>
</dbReference>
<evidence type="ECO:0000313" key="8">
    <source>
        <dbReference type="Proteomes" id="UP001304300"/>
    </source>
</evidence>
<protein>
    <submittedName>
        <fullName evidence="7">Sulfatase</fullName>
    </submittedName>
</protein>
<dbReference type="AlphaFoldDB" id="A0AAQ3QR18"/>
<evidence type="ECO:0000256" key="5">
    <source>
        <dbReference type="SAM" id="SignalP"/>
    </source>
</evidence>
<feature type="chain" id="PRO_5042991693" evidence="5">
    <location>
        <begin position="24"/>
        <end position="559"/>
    </location>
</feature>
<sequence>MKTPVFFAALILCEAALTNESFAMPEPSNAPNILFIMSDDHTARSIGAYQYDLAEINPTPNLDRLANEGALFSHVYCDNSICCPSRASILTGQHSQSHGVLTLDSKMPHENQRLPNTLGEAGYDTAIIGKWHLKDEPSGYQYYKVLAGHGGQGEYFNPTFYERDKGTYGEELQQSTGHSTDVITDEALAWFERRDTSKPFFLSLHYKAPHDMFENAPRYDSYLEDIDLPYAPGLFDPGNHGSVATRGVDDELRPYIGTSVGRRHQFRAYADIWSDPEANDDEAKKQAYQTYLKKYLRCVKGIDDNVGRVYDYLEANDLLDNTIIVYTSDQGMWLGEHDYQDKRWMYEESMRMPFIMRYPPAIEAGSSVNTLINNTDFAPTLFDFAGIETPEVMHGRSFKPVLLTGKAPEDWRTATYHRYWYQLVHHFNPAHFGLRTQRYKLIFFYGLDHLNPEGRIQTPPGWEFYDLKNDPDEMNNLYGDPEYAQIIAELKDQLKALREEFNETDKNYPHIQEIIDAHWETTEASQAEAARISKQARIDFDAALAAETMNGLKAGAKEL</sequence>
<keyword evidence="2 5" id="KW-0732">Signal</keyword>
<dbReference type="SUPFAM" id="SSF53649">
    <property type="entry name" value="Alkaline phosphatase-like"/>
    <property type="match status" value="1"/>
</dbReference>
<evidence type="ECO:0000256" key="1">
    <source>
        <dbReference type="ARBA" id="ARBA00008779"/>
    </source>
</evidence>
<dbReference type="InterPro" id="IPR017850">
    <property type="entry name" value="Alkaline_phosphatase_core_sf"/>
</dbReference>
<dbReference type="Pfam" id="PF00884">
    <property type="entry name" value="Sulfatase"/>
    <property type="match status" value="1"/>
</dbReference>
<proteinExistence type="inferred from homology"/>
<dbReference type="KEGG" id="puo:RZN69_19695"/>
<feature type="domain" description="Sulfatase N-terminal" evidence="6">
    <location>
        <begin position="31"/>
        <end position="387"/>
    </location>
</feature>
<evidence type="ECO:0000313" key="7">
    <source>
        <dbReference type="EMBL" id="WOO40853.1"/>
    </source>
</evidence>
<feature type="signal peptide" evidence="5">
    <location>
        <begin position="1"/>
        <end position="23"/>
    </location>
</feature>
<dbReference type="EMBL" id="CP136920">
    <property type="protein sequence ID" value="WOO40853.1"/>
    <property type="molecule type" value="Genomic_DNA"/>
</dbReference>
<evidence type="ECO:0000256" key="3">
    <source>
        <dbReference type="ARBA" id="ARBA00022801"/>
    </source>
</evidence>
<keyword evidence="3" id="KW-0378">Hydrolase</keyword>
<dbReference type="RefSeq" id="WP_317833081.1">
    <property type="nucleotide sequence ID" value="NZ_CP136920.1"/>
</dbReference>
<name>A0AAQ3QR18_9BACT</name>
<reference evidence="7 8" key="1">
    <citation type="submission" date="2023-10" db="EMBL/GenBank/DDBJ databases">
        <title>Rubellicoccus peritrichatus gen. nov., sp. nov., isolated from an algae of coral reef tank.</title>
        <authorList>
            <person name="Luo J."/>
        </authorList>
    </citation>
    <scope>NUCLEOTIDE SEQUENCE [LARGE SCALE GENOMIC DNA]</scope>
    <source>
        <strain evidence="7 8">CR14</strain>
    </source>
</reference>